<feature type="chain" id="PRO_5029648576" evidence="2">
    <location>
        <begin position="18"/>
        <end position="179"/>
    </location>
</feature>
<evidence type="ECO:0000313" key="3">
    <source>
        <dbReference type="EnsemblMetazoa" id="CLYHEMP012493.1"/>
    </source>
</evidence>
<sequence>MKSVACLLLVALIVVEGRSLNPLRGIKSWGDSGTQKGLWGDQMQDQERRQAPAGLWVGDETSIPRFPEDEDTRIPLFLNDARPHLSGISEWRKRQVPLFYNDHIPSFFHDEMSDEDEESTEKRQAVPVYYNKDMGHHYGIWKKEILNAIAKELKAKNSAPVKDQMKKSVAQEEEKKNIK</sequence>
<feature type="compositionally biased region" description="Basic and acidic residues" evidence="1">
    <location>
        <begin position="163"/>
        <end position="179"/>
    </location>
</feature>
<evidence type="ECO:0000256" key="1">
    <source>
        <dbReference type="SAM" id="MobiDB-lite"/>
    </source>
</evidence>
<name>A0A7M5VDJ2_9CNID</name>
<keyword evidence="4" id="KW-1185">Reference proteome</keyword>
<dbReference type="EnsemblMetazoa" id="CLYHEMT012493.1">
    <property type="protein sequence ID" value="CLYHEMP012493.1"/>
    <property type="gene ID" value="CLYHEMG012493"/>
</dbReference>
<dbReference type="AlphaFoldDB" id="A0A7M5VDJ2"/>
<evidence type="ECO:0000256" key="2">
    <source>
        <dbReference type="SAM" id="SignalP"/>
    </source>
</evidence>
<feature type="signal peptide" evidence="2">
    <location>
        <begin position="1"/>
        <end position="17"/>
    </location>
</feature>
<protein>
    <submittedName>
        <fullName evidence="3">Uncharacterized protein</fullName>
    </submittedName>
</protein>
<reference evidence="3" key="1">
    <citation type="submission" date="2021-01" db="UniProtKB">
        <authorList>
            <consortium name="EnsemblMetazoa"/>
        </authorList>
    </citation>
    <scope>IDENTIFICATION</scope>
</reference>
<evidence type="ECO:0000313" key="4">
    <source>
        <dbReference type="Proteomes" id="UP000594262"/>
    </source>
</evidence>
<proteinExistence type="predicted"/>
<keyword evidence="2" id="KW-0732">Signal</keyword>
<organism evidence="3 4">
    <name type="scientific">Clytia hemisphaerica</name>
    <dbReference type="NCBI Taxonomy" id="252671"/>
    <lineage>
        <taxon>Eukaryota</taxon>
        <taxon>Metazoa</taxon>
        <taxon>Cnidaria</taxon>
        <taxon>Hydrozoa</taxon>
        <taxon>Hydroidolina</taxon>
        <taxon>Leptothecata</taxon>
        <taxon>Obeliida</taxon>
        <taxon>Clytiidae</taxon>
        <taxon>Clytia</taxon>
    </lineage>
</organism>
<accession>A0A7M5VDJ2</accession>
<feature type="region of interest" description="Disordered" evidence="1">
    <location>
        <begin position="156"/>
        <end position="179"/>
    </location>
</feature>
<dbReference type="Proteomes" id="UP000594262">
    <property type="component" value="Unplaced"/>
</dbReference>